<dbReference type="EMBL" id="JAACFV010000053">
    <property type="protein sequence ID" value="KAF7508475.1"/>
    <property type="molecule type" value="Genomic_DNA"/>
</dbReference>
<evidence type="ECO:0000313" key="1">
    <source>
        <dbReference type="EMBL" id="KAF7508475.1"/>
    </source>
</evidence>
<accession>A0A8H7ANU5</accession>
<dbReference type="AlphaFoldDB" id="A0A8H7ANU5"/>
<gene>
    <name evidence="1" type="ORF">GJ744_009188</name>
</gene>
<name>A0A8H7ANU5_9EURO</name>
<evidence type="ECO:0000313" key="2">
    <source>
        <dbReference type="Proteomes" id="UP000606974"/>
    </source>
</evidence>
<sequence length="79" mass="8161">MTGRVRPASDGVCSDVAAARISQPPVAIVQDGAAIIGVETCSTKADSKTGSPVQTDLQDRTIGTRIACRHSSLVPKRNA</sequence>
<protein>
    <submittedName>
        <fullName evidence="1">Uncharacterized protein</fullName>
    </submittedName>
</protein>
<proteinExistence type="predicted"/>
<dbReference type="Proteomes" id="UP000606974">
    <property type="component" value="Unassembled WGS sequence"/>
</dbReference>
<reference evidence="1" key="1">
    <citation type="submission" date="2020-02" db="EMBL/GenBank/DDBJ databases">
        <authorList>
            <person name="Palmer J.M."/>
        </authorList>
    </citation>
    <scope>NUCLEOTIDE SEQUENCE</scope>
    <source>
        <strain evidence="1">EPUS1.4</strain>
        <tissue evidence="1">Thallus</tissue>
    </source>
</reference>
<comment type="caution">
    <text evidence="1">The sequence shown here is derived from an EMBL/GenBank/DDBJ whole genome shotgun (WGS) entry which is preliminary data.</text>
</comment>
<keyword evidence="2" id="KW-1185">Reference proteome</keyword>
<organism evidence="1 2">
    <name type="scientific">Endocarpon pusillum</name>
    <dbReference type="NCBI Taxonomy" id="364733"/>
    <lineage>
        <taxon>Eukaryota</taxon>
        <taxon>Fungi</taxon>
        <taxon>Dikarya</taxon>
        <taxon>Ascomycota</taxon>
        <taxon>Pezizomycotina</taxon>
        <taxon>Eurotiomycetes</taxon>
        <taxon>Chaetothyriomycetidae</taxon>
        <taxon>Verrucariales</taxon>
        <taxon>Verrucariaceae</taxon>
        <taxon>Endocarpon</taxon>
    </lineage>
</organism>